<proteinExistence type="predicted"/>
<gene>
    <name evidence="2" type="ORF">BTO11_06435</name>
</gene>
<accession>A0A2S7UVQ5</accession>
<dbReference type="Proteomes" id="UP000239007">
    <property type="component" value="Unassembled WGS sequence"/>
</dbReference>
<dbReference type="SUPFAM" id="SSF53850">
    <property type="entry name" value="Periplasmic binding protein-like II"/>
    <property type="match status" value="1"/>
</dbReference>
<keyword evidence="1" id="KW-0732">Signal</keyword>
<evidence type="ECO:0000313" key="2">
    <source>
        <dbReference type="EMBL" id="PQJ53341.1"/>
    </source>
</evidence>
<reference evidence="2 3" key="1">
    <citation type="submission" date="2016-12" db="EMBL/GenBank/DDBJ databases">
        <title>Diversity of luminous bacteria.</title>
        <authorList>
            <person name="Yoshizawa S."/>
            <person name="Kogure K."/>
        </authorList>
    </citation>
    <scope>NUCLEOTIDE SEQUENCE [LARGE SCALE GENOMIC DNA]</scope>
    <source>
        <strain evidence="2 3">SA4-48</strain>
    </source>
</reference>
<organism evidence="2 3">
    <name type="scientific">Psychrosphaera saromensis</name>
    <dbReference type="NCBI Taxonomy" id="716813"/>
    <lineage>
        <taxon>Bacteria</taxon>
        <taxon>Pseudomonadati</taxon>
        <taxon>Pseudomonadota</taxon>
        <taxon>Gammaproteobacteria</taxon>
        <taxon>Alteromonadales</taxon>
        <taxon>Pseudoalteromonadaceae</taxon>
        <taxon>Psychrosphaera</taxon>
    </lineage>
</organism>
<dbReference type="RefSeq" id="WP_105051823.1">
    <property type="nucleotide sequence ID" value="NZ_BMYG01000003.1"/>
</dbReference>
<dbReference type="OrthoDB" id="2081943at2"/>
<dbReference type="EMBL" id="MSCH01000003">
    <property type="protein sequence ID" value="PQJ53341.1"/>
    <property type="molecule type" value="Genomic_DNA"/>
</dbReference>
<feature type="chain" id="PRO_5015659507" evidence="1">
    <location>
        <begin position="27"/>
        <end position="339"/>
    </location>
</feature>
<evidence type="ECO:0000256" key="1">
    <source>
        <dbReference type="SAM" id="SignalP"/>
    </source>
</evidence>
<comment type="caution">
    <text evidence="2">The sequence shown here is derived from an EMBL/GenBank/DDBJ whole genome shotgun (WGS) entry which is preliminary data.</text>
</comment>
<sequence length="339" mass="38407">MFHISSRLIRVIASSLLILFASLSYAEPTETILTETWPPYILSQDEPKGSAAKWLDLLFEHQKTTPNWQYMPYDVSFYYVSKGQRNLGFPFFKTSERASQVLFSDPVFYVTSKMYYNRQYLNADSAKIAFEQKQKMGKVAGYSYGATLDKLLENAIEFGTEKQALTALFNHEIYILPMTEGVMNYHLTNDFPLRKELVKSLKGIEDTSSLHVIAANNSAGKKLVNDINQTIKILADAGINDLQTNKTNIPVAIDVAQLITSEGYPLITGQTEKQGENIDYYALPRGSKVIVIQWSDKMTQASKSDRIYKNMMDLSKVVVLNGPHVGKELFVRNMHIELL</sequence>
<name>A0A2S7UVQ5_9GAMM</name>
<dbReference type="AlphaFoldDB" id="A0A2S7UVQ5"/>
<feature type="signal peptide" evidence="1">
    <location>
        <begin position="1"/>
        <end position="26"/>
    </location>
</feature>
<protein>
    <submittedName>
        <fullName evidence="2">Uncharacterized protein</fullName>
    </submittedName>
</protein>
<evidence type="ECO:0000313" key="3">
    <source>
        <dbReference type="Proteomes" id="UP000239007"/>
    </source>
</evidence>
<dbReference type="Gene3D" id="3.40.190.10">
    <property type="entry name" value="Periplasmic binding protein-like II"/>
    <property type="match status" value="2"/>
</dbReference>
<keyword evidence="3" id="KW-1185">Reference proteome</keyword>